<reference evidence="10" key="1">
    <citation type="journal article" date="2019" name="Int. J. Syst. Evol. Microbiol.">
        <title>The Global Catalogue of Microorganisms (GCM) 10K type strain sequencing project: providing services to taxonomists for standard genome sequencing and annotation.</title>
        <authorList>
            <consortium name="The Broad Institute Genomics Platform"/>
            <consortium name="The Broad Institute Genome Sequencing Center for Infectious Disease"/>
            <person name="Wu L."/>
            <person name="Ma J."/>
        </authorList>
    </citation>
    <scope>NUCLEOTIDE SEQUENCE [LARGE SCALE GENOMIC DNA]</scope>
    <source>
        <strain evidence="10">JCM 18472</strain>
    </source>
</reference>
<keyword evidence="3" id="KW-0813">Transport</keyword>
<dbReference type="InterPro" id="IPR037294">
    <property type="entry name" value="ABC_BtuC-like"/>
</dbReference>
<evidence type="ECO:0000256" key="8">
    <source>
        <dbReference type="SAM" id="Phobius"/>
    </source>
</evidence>
<evidence type="ECO:0000313" key="10">
    <source>
        <dbReference type="Proteomes" id="UP001500074"/>
    </source>
</evidence>
<dbReference type="CDD" id="cd06550">
    <property type="entry name" value="TM_ABC_iron-siderophores_like"/>
    <property type="match status" value="1"/>
</dbReference>
<evidence type="ECO:0000313" key="9">
    <source>
        <dbReference type="EMBL" id="GAA5179822.1"/>
    </source>
</evidence>
<feature type="transmembrane region" description="Helical" evidence="8">
    <location>
        <begin position="263"/>
        <end position="289"/>
    </location>
</feature>
<feature type="transmembrane region" description="Helical" evidence="8">
    <location>
        <begin position="175"/>
        <end position="196"/>
    </location>
</feature>
<evidence type="ECO:0000256" key="5">
    <source>
        <dbReference type="ARBA" id="ARBA00022692"/>
    </source>
</evidence>
<accession>A0ABP9RM59</accession>
<protein>
    <submittedName>
        <fullName evidence="9">Iron ABC transporter permease</fullName>
    </submittedName>
</protein>
<dbReference type="PANTHER" id="PTHR30472">
    <property type="entry name" value="FERRIC ENTEROBACTIN TRANSPORT SYSTEM PERMEASE PROTEIN"/>
    <property type="match status" value="1"/>
</dbReference>
<feature type="transmembrane region" description="Helical" evidence="8">
    <location>
        <begin position="143"/>
        <end position="163"/>
    </location>
</feature>
<keyword evidence="4" id="KW-1003">Cell membrane</keyword>
<evidence type="ECO:0000256" key="2">
    <source>
        <dbReference type="ARBA" id="ARBA00007935"/>
    </source>
</evidence>
<evidence type="ECO:0000256" key="6">
    <source>
        <dbReference type="ARBA" id="ARBA00022989"/>
    </source>
</evidence>
<name>A0ABP9RM59_9GAMM</name>
<feature type="transmembrane region" description="Helical" evidence="8">
    <location>
        <begin position="80"/>
        <end position="102"/>
    </location>
</feature>
<organism evidence="9 10">
    <name type="scientific">Modicisalibacter zincidurans</name>
    <dbReference type="NCBI Taxonomy" id="1178777"/>
    <lineage>
        <taxon>Bacteria</taxon>
        <taxon>Pseudomonadati</taxon>
        <taxon>Pseudomonadota</taxon>
        <taxon>Gammaproteobacteria</taxon>
        <taxon>Oceanospirillales</taxon>
        <taxon>Halomonadaceae</taxon>
        <taxon>Modicisalibacter</taxon>
    </lineage>
</organism>
<feature type="transmembrane region" description="Helical" evidence="8">
    <location>
        <begin position="304"/>
        <end position="324"/>
    </location>
</feature>
<evidence type="ECO:0000256" key="3">
    <source>
        <dbReference type="ARBA" id="ARBA00022448"/>
    </source>
</evidence>
<feature type="transmembrane region" description="Helical" evidence="8">
    <location>
        <begin position="114"/>
        <end position="137"/>
    </location>
</feature>
<comment type="caution">
    <text evidence="9">The sequence shown here is derived from an EMBL/GenBank/DDBJ whole genome shotgun (WGS) entry which is preliminary data.</text>
</comment>
<evidence type="ECO:0000256" key="4">
    <source>
        <dbReference type="ARBA" id="ARBA00022475"/>
    </source>
</evidence>
<keyword evidence="7 8" id="KW-0472">Membrane</keyword>
<comment type="similarity">
    <text evidence="2">Belongs to the binding-protein-dependent transport system permease family. FecCD subfamily.</text>
</comment>
<dbReference type="SUPFAM" id="SSF81345">
    <property type="entry name" value="ABC transporter involved in vitamin B12 uptake, BtuC"/>
    <property type="match status" value="1"/>
</dbReference>
<keyword evidence="10" id="KW-1185">Reference proteome</keyword>
<sequence length="360" mass="37788">MNRLLSASAATSEPDDSVSRYLARRRRHIALIAITALAMLTAFFADVATGPGQYPLRALLAALIDPDSASRMLAVVVWEIRLPTALMAVLVGISLALAGAEMQTILDNPLADPFTLGISSAASFGAALAIILGLGVVPLAGTLLVTANAFALAMLAALLIWGISRLRGVTVQTMVLMGIAMMFFFNALLGLMQYLASAEALQQLVFWSLGSLARSSWETVGLALLALLATLPVFLAAGWRLTALRLGDLHAKAMGINVGRLRLSIMLCCSLLAATAVAFVGTIGFVGLVGPHIARLLVGEDQRVFLPMSALSGGLIMSLASILSKMLIPGILFPIGILTALIGLPFFVSLILRSRRGGWG</sequence>
<dbReference type="PANTHER" id="PTHR30472:SF25">
    <property type="entry name" value="ABC TRANSPORTER PERMEASE PROTEIN MJ0876-RELATED"/>
    <property type="match status" value="1"/>
</dbReference>
<dbReference type="EMBL" id="BAABKI010000053">
    <property type="protein sequence ID" value="GAA5179822.1"/>
    <property type="molecule type" value="Genomic_DNA"/>
</dbReference>
<feature type="transmembrane region" description="Helical" evidence="8">
    <location>
        <begin position="29"/>
        <end position="48"/>
    </location>
</feature>
<keyword evidence="5 8" id="KW-0812">Transmembrane</keyword>
<dbReference type="Pfam" id="PF01032">
    <property type="entry name" value="FecCD"/>
    <property type="match status" value="1"/>
</dbReference>
<dbReference type="RefSeq" id="WP_031382845.1">
    <property type="nucleotide sequence ID" value="NZ_BAABKI010000053.1"/>
</dbReference>
<evidence type="ECO:0000256" key="7">
    <source>
        <dbReference type="ARBA" id="ARBA00023136"/>
    </source>
</evidence>
<gene>
    <name evidence="9" type="ORF">GCM10023342_32370</name>
</gene>
<keyword evidence="6 8" id="KW-1133">Transmembrane helix</keyword>
<dbReference type="Proteomes" id="UP001500074">
    <property type="component" value="Unassembled WGS sequence"/>
</dbReference>
<dbReference type="Gene3D" id="1.10.3470.10">
    <property type="entry name" value="ABC transporter involved in vitamin B12 uptake, BtuC"/>
    <property type="match status" value="1"/>
</dbReference>
<comment type="subcellular location">
    <subcellularLocation>
        <location evidence="1">Cell membrane</location>
        <topology evidence="1">Multi-pass membrane protein</topology>
    </subcellularLocation>
</comment>
<proteinExistence type="inferred from homology"/>
<feature type="transmembrane region" description="Helical" evidence="8">
    <location>
        <begin position="216"/>
        <end position="242"/>
    </location>
</feature>
<evidence type="ECO:0000256" key="1">
    <source>
        <dbReference type="ARBA" id="ARBA00004651"/>
    </source>
</evidence>
<feature type="transmembrane region" description="Helical" evidence="8">
    <location>
        <begin position="331"/>
        <end position="352"/>
    </location>
</feature>
<dbReference type="InterPro" id="IPR000522">
    <property type="entry name" value="ABC_transptr_permease_BtuC"/>
</dbReference>